<dbReference type="EMBL" id="FQZU01000010">
    <property type="protein sequence ID" value="SHJ65263.1"/>
    <property type="molecule type" value="Genomic_DNA"/>
</dbReference>
<dbReference type="PANTHER" id="PTHR34322:SF2">
    <property type="entry name" value="TRANSPOSASE IS200-LIKE DOMAIN-CONTAINING PROTEIN"/>
    <property type="match status" value="1"/>
</dbReference>
<dbReference type="RefSeq" id="WP_073475409.1">
    <property type="nucleotide sequence ID" value="NZ_FQZU01000010.1"/>
</dbReference>
<dbReference type="STRING" id="1121393.SAMN02745216_02008"/>
<dbReference type="SMART" id="SM01321">
    <property type="entry name" value="Y1_Tnp"/>
    <property type="match status" value="1"/>
</dbReference>
<dbReference type="Proteomes" id="UP000183994">
    <property type="component" value="Unassembled WGS sequence"/>
</dbReference>
<dbReference type="InterPro" id="IPR010921">
    <property type="entry name" value="Trp_repressor/repl_initiator"/>
</dbReference>
<dbReference type="InterPro" id="IPR001647">
    <property type="entry name" value="HTH_TetR"/>
</dbReference>
<dbReference type="GO" id="GO:0004803">
    <property type="term" value="F:transposase activity"/>
    <property type="evidence" value="ECO:0007669"/>
    <property type="project" value="InterPro"/>
</dbReference>
<dbReference type="AlphaFoldDB" id="A0A1M6L272"/>
<dbReference type="InterPro" id="IPR002686">
    <property type="entry name" value="Transposase_17"/>
</dbReference>
<evidence type="ECO:0000259" key="3">
    <source>
        <dbReference type="PROSITE" id="PS50977"/>
    </source>
</evidence>
<dbReference type="Pfam" id="PF00440">
    <property type="entry name" value="TetR_N"/>
    <property type="match status" value="1"/>
</dbReference>
<feature type="domain" description="HTH tetR-type" evidence="3">
    <location>
        <begin position="362"/>
        <end position="422"/>
    </location>
</feature>
<name>A0A1M6L272_9BACT</name>
<dbReference type="PANTHER" id="PTHR34322">
    <property type="entry name" value="TRANSPOSASE, Y1_TNP DOMAIN-CONTAINING"/>
    <property type="match status" value="1"/>
</dbReference>
<reference evidence="5" key="1">
    <citation type="submission" date="2016-11" db="EMBL/GenBank/DDBJ databases">
        <authorList>
            <person name="Varghese N."/>
            <person name="Submissions S."/>
        </authorList>
    </citation>
    <scope>NUCLEOTIDE SEQUENCE [LARGE SCALE GENOMIC DNA]</scope>
    <source>
        <strain evidence="5">DSM 16219</strain>
    </source>
</reference>
<gene>
    <name evidence="4" type="ORF">SAMN02745216_02008</name>
</gene>
<dbReference type="InterPro" id="IPR036271">
    <property type="entry name" value="Tet_transcr_reg_TetR-rel_C_sf"/>
</dbReference>
<dbReference type="PROSITE" id="PS50977">
    <property type="entry name" value="HTH_TETR_2"/>
    <property type="match status" value="1"/>
</dbReference>
<dbReference type="Gene3D" id="1.10.357.10">
    <property type="entry name" value="Tetracycline Repressor, domain 2"/>
    <property type="match status" value="1"/>
</dbReference>
<keyword evidence="5" id="KW-1185">Reference proteome</keyword>
<evidence type="ECO:0000256" key="2">
    <source>
        <dbReference type="PROSITE-ProRule" id="PRU00335"/>
    </source>
</evidence>
<dbReference type="GO" id="GO:0043565">
    <property type="term" value="F:sequence-specific DNA binding"/>
    <property type="evidence" value="ECO:0007669"/>
    <property type="project" value="InterPro"/>
</dbReference>
<evidence type="ECO:0000313" key="4">
    <source>
        <dbReference type="EMBL" id="SHJ65263.1"/>
    </source>
</evidence>
<dbReference type="SUPFAM" id="SSF48498">
    <property type="entry name" value="Tetracyclin repressor-like, C-terminal domain"/>
    <property type="match status" value="1"/>
</dbReference>
<dbReference type="SUPFAM" id="SSF143422">
    <property type="entry name" value="Transposase IS200-like"/>
    <property type="match status" value="1"/>
</dbReference>
<accession>A0A1M6L272</accession>
<protein>
    <submittedName>
        <fullName evidence="4">Transcriptional regulator, TetR family</fullName>
    </submittedName>
</protein>
<organism evidence="4 5">
    <name type="scientific">Desulfatibacillum alkenivorans DSM 16219</name>
    <dbReference type="NCBI Taxonomy" id="1121393"/>
    <lineage>
        <taxon>Bacteria</taxon>
        <taxon>Pseudomonadati</taxon>
        <taxon>Thermodesulfobacteriota</taxon>
        <taxon>Desulfobacteria</taxon>
        <taxon>Desulfobacterales</taxon>
        <taxon>Desulfatibacillaceae</taxon>
        <taxon>Desulfatibacillum</taxon>
    </lineage>
</organism>
<proteinExistence type="predicted"/>
<dbReference type="Gene3D" id="1.10.1750.10">
    <property type="match status" value="1"/>
</dbReference>
<dbReference type="SUPFAM" id="SSF46689">
    <property type="entry name" value="Homeodomain-like"/>
    <property type="match status" value="1"/>
</dbReference>
<dbReference type="Gene3D" id="3.30.70.1290">
    <property type="entry name" value="Transposase IS200-like"/>
    <property type="match status" value="1"/>
</dbReference>
<feature type="DNA-binding region" description="H-T-H motif" evidence="2">
    <location>
        <begin position="385"/>
        <end position="404"/>
    </location>
</feature>
<dbReference type="OrthoDB" id="9805134at2"/>
<sequence>MGRIPRIEYKDALYYVHARSAVDLAAPDQTPQNLLDLLARTADRFSLQIFAYAIMPREYHVLIKTEQPNLSRAFQWFSTAFARKCNELRRRKGAVFKGRYKASLIENPKTLLDLSHYIHNLPRALTGTDPAAYQWSSFRAYAGMAPHPGYLTPSPIMDLLENKPYTADFNRFTQKGENPLNRRLHGAFLGSPSWARNLLDQTGGAKDSRCPLPGTGANGDAVQQQINQAIALVCAHGGISRAALLSRTRKRNFAKDLRDALIAFLFQGGRFTSQEIAGAFGVTDSAVSHLMKAFESRRAGRDPSLQEARTAVEEALALHENGGEAPVSDDVMPSIKRRIHDLSFIHDARGLNRSRGQEDKSQKTRRQLILSTLYCLHEHGYHGATLSRILDHAGVSRGAWRHHFKNKTALVAAAARAMYEGTARLARANAPRLAKEPDPLHAMFDFIWATFHQGWHRNVWLEFTVAARTDAQLRALIEPVTRDFFNTVGELTAETLESAGPDSIPPDLLMDLSLYLSRGMAIQSIVSGDEAHYQRLRNAWSRVLGPYFRFRRTP</sequence>
<keyword evidence="1 2" id="KW-0238">DNA-binding</keyword>
<evidence type="ECO:0000313" key="5">
    <source>
        <dbReference type="Proteomes" id="UP000183994"/>
    </source>
</evidence>
<evidence type="ECO:0000256" key="1">
    <source>
        <dbReference type="ARBA" id="ARBA00023125"/>
    </source>
</evidence>
<dbReference type="InterPro" id="IPR036515">
    <property type="entry name" value="Transposase_17_sf"/>
</dbReference>
<dbReference type="SUPFAM" id="SSF48295">
    <property type="entry name" value="TrpR-like"/>
    <property type="match status" value="1"/>
</dbReference>
<dbReference type="GO" id="GO:0006313">
    <property type="term" value="P:DNA transposition"/>
    <property type="evidence" value="ECO:0007669"/>
    <property type="project" value="InterPro"/>
</dbReference>
<dbReference type="InterPro" id="IPR009057">
    <property type="entry name" value="Homeodomain-like_sf"/>
</dbReference>